<protein>
    <submittedName>
        <fullName evidence="2">Uncharacterized protein</fullName>
    </submittedName>
</protein>
<gene>
    <name evidence="2" type="ORF">CLAU1311_LOCUS7931</name>
</gene>
<feature type="transmembrane region" description="Helical" evidence="1">
    <location>
        <begin position="27"/>
        <end position="50"/>
    </location>
</feature>
<accession>A0A7S2Z6Z0</accession>
<proteinExistence type="predicted"/>
<keyword evidence="1" id="KW-1133">Transmembrane helix</keyword>
<evidence type="ECO:0000256" key="1">
    <source>
        <dbReference type="SAM" id="Phobius"/>
    </source>
</evidence>
<name>A0A7S2Z6Z0_9CHLO</name>
<organism evidence="2">
    <name type="scientific">Chloropicon laureae</name>
    <dbReference type="NCBI Taxonomy" id="464258"/>
    <lineage>
        <taxon>Eukaryota</taxon>
        <taxon>Viridiplantae</taxon>
        <taxon>Chlorophyta</taxon>
        <taxon>Chloropicophyceae</taxon>
        <taxon>Chloropicales</taxon>
        <taxon>Chloropicaceae</taxon>
        <taxon>Chloropicon</taxon>
    </lineage>
</organism>
<keyword evidence="1" id="KW-0812">Transmembrane</keyword>
<dbReference type="AlphaFoldDB" id="A0A7S2Z6Z0"/>
<keyword evidence="1" id="KW-0472">Membrane</keyword>
<sequence>MEQVRLNLITCTISIRISNDLMKSLKFFSLIFSLILPNFALGCFVCLLLAHFPGRSEVLSGEGNGWVLLLDSQQLVVFGEALGPTRGTALDVTGADGH</sequence>
<evidence type="ECO:0000313" key="2">
    <source>
        <dbReference type="EMBL" id="CAE0026386.1"/>
    </source>
</evidence>
<reference evidence="2" key="1">
    <citation type="submission" date="2021-01" db="EMBL/GenBank/DDBJ databases">
        <authorList>
            <person name="Corre E."/>
            <person name="Pelletier E."/>
            <person name="Niang G."/>
            <person name="Scheremetjew M."/>
            <person name="Finn R."/>
            <person name="Kale V."/>
            <person name="Holt S."/>
            <person name="Cochrane G."/>
            <person name="Meng A."/>
            <person name="Brown T."/>
            <person name="Cohen L."/>
        </authorList>
    </citation>
    <scope>NUCLEOTIDE SEQUENCE</scope>
    <source>
        <strain evidence="2">RCC856</strain>
    </source>
</reference>
<dbReference type="EMBL" id="HBHU01012154">
    <property type="protein sequence ID" value="CAE0026386.1"/>
    <property type="molecule type" value="Transcribed_RNA"/>
</dbReference>